<keyword evidence="4" id="KW-1185">Reference proteome</keyword>
<dbReference type="InterPro" id="IPR037176">
    <property type="entry name" value="Osmotin/thaumatin-like_sf"/>
</dbReference>
<dbReference type="Gene3D" id="3.30.920.50">
    <property type="entry name" value="Beta-1,3-glucanase, C-terminal domain"/>
    <property type="match status" value="1"/>
</dbReference>
<dbReference type="PANTHER" id="PTHR38165:SF1">
    <property type="entry name" value="GLUCANASE B"/>
    <property type="match status" value="1"/>
</dbReference>
<dbReference type="EMBL" id="JBHSPX010000007">
    <property type="protein sequence ID" value="MFC6065915.1"/>
    <property type="molecule type" value="Genomic_DNA"/>
</dbReference>
<dbReference type="PROSITE" id="PS52006">
    <property type="entry name" value="GH64"/>
    <property type="match status" value="1"/>
</dbReference>
<evidence type="ECO:0000259" key="2">
    <source>
        <dbReference type="PROSITE" id="PS52006"/>
    </source>
</evidence>
<dbReference type="Proteomes" id="UP001596139">
    <property type="component" value="Unassembled WGS sequence"/>
</dbReference>
<proteinExistence type="predicted"/>
<accession>A0ABW1MR85</accession>
<dbReference type="PANTHER" id="PTHR38165">
    <property type="match status" value="1"/>
</dbReference>
<feature type="domain" description="GH64" evidence="2">
    <location>
        <begin position="35"/>
        <end position="385"/>
    </location>
</feature>
<name>A0ABW1MR85_9ACTN</name>
<reference evidence="4" key="1">
    <citation type="journal article" date="2019" name="Int. J. Syst. Evol. Microbiol.">
        <title>The Global Catalogue of Microorganisms (GCM) 10K type strain sequencing project: providing services to taxonomists for standard genome sequencing and annotation.</title>
        <authorList>
            <consortium name="The Broad Institute Genomics Platform"/>
            <consortium name="The Broad Institute Genome Sequencing Center for Infectious Disease"/>
            <person name="Wu L."/>
            <person name="Ma J."/>
        </authorList>
    </citation>
    <scope>NUCLEOTIDE SEQUENCE [LARGE SCALE GENOMIC DNA]</scope>
    <source>
        <strain evidence="4">CGMCC 1.15180</strain>
    </source>
</reference>
<dbReference type="Pfam" id="PF16483">
    <property type="entry name" value="Glyco_hydro_64"/>
    <property type="match status" value="1"/>
</dbReference>
<sequence length="386" mass="40146">MITRRTLLGGLAAGVVGTGFALAGHASGAPGRTKAAGLPLEIANDSGEFQNSSVYVYIVGNDGTQQVRVTPEGELKPVAVSDNGSDGFTDYAIPLAASGTTTLTLPKMSGRIYTALGGKLKFKAVEDGNGKAALAYPAGWVDSDPNYGVLHDCAEFTYNDGGMYCNTTMVDMFSVPLAIQLTGAKDQTAGLLKDGARAKIFSDLAGIEGFGDLVVDDKRVIAPGHGLDSGRFAKDYLAPAIDEAWSAYASKDLKVTTNAGTFTGRVAGDKLSFTGPASVSFSKPSTRDVLFCDGTLAAPNDGTTGPVAAILGAALNRATLTSHPEQPTTDPAAFYQQRLANHYAKVMHDAAQDGKAYGFAFDDVAGFASYIEDGAPSRIRLTLTPF</sequence>
<feature type="chain" id="PRO_5046203465" evidence="1">
    <location>
        <begin position="24"/>
        <end position="386"/>
    </location>
</feature>
<dbReference type="InterPro" id="IPR006311">
    <property type="entry name" value="TAT_signal"/>
</dbReference>
<comment type="caution">
    <text evidence="3">The sequence shown here is derived from an EMBL/GenBank/DDBJ whole genome shotgun (WGS) entry which is preliminary data.</text>
</comment>
<dbReference type="RefSeq" id="WP_031064362.1">
    <property type="nucleotide sequence ID" value="NZ_JBHSPX010000007.1"/>
</dbReference>
<evidence type="ECO:0000256" key="1">
    <source>
        <dbReference type="SAM" id="SignalP"/>
    </source>
</evidence>
<gene>
    <name evidence="3" type="ORF">ACFP4F_25700</name>
</gene>
<evidence type="ECO:0000313" key="3">
    <source>
        <dbReference type="EMBL" id="MFC6065915.1"/>
    </source>
</evidence>
<dbReference type="InterPro" id="IPR037398">
    <property type="entry name" value="Glyco_hydro_64_fam"/>
</dbReference>
<dbReference type="InterPro" id="IPR032477">
    <property type="entry name" value="Glyco_hydro_64"/>
</dbReference>
<dbReference type="InterPro" id="IPR042517">
    <property type="entry name" value="Glyco_hydro_64_N_2"/>
</dbReference>
<keyword evidence="1" id="KW-0732">Signal</keyword>
<dbReference type="Gene3D" id="2.60.110.10">
    <property type="entry name" value="Thaumatin"/>
    <property type="match status" value="1"/>
</dbReference>
<evidence type="ECO:0000313" key="4">
    <source>
        <dbReference type="Proteomes" id="UP001596139"/>
    </source>
</evidence>
<protein>
    <submittedName>
        <fullName evidence="3">Beta-1,3-glucanase family protein</fullName>
    </submittedName>
</protein>
<organism evidence="3 4">
    <name type="scientific">Streptomyces ochraceiscleroticus</name>
    <dbReference type="NCBI Taxonomy" id="47761"/>
    <lineage>
        <taxon>Bacteria</taxon>
        <taxon>Bacillati</taxon>
        <taxon>Actinomycetota</taxon>
        <taxon>Actinomycetes</taxon>
        <taxon>Kitasatosporales</taxon>
        <taxon>Streptomycetaceae</taxon>
        <taxon>Streptomyces</taxon>
    </lineage>
</organism>
<feature type="signal peptide" evidence="1">
    <location>
        <begin position="1"/>
        <end position="23"/>
    </location>
</feature>
<dbReference type="PROSITE" id="PS51318">
    <property type="entry name" value="TAT"/>
    <property type="match status" value="1"/>
</dbReference>